<feature type="transmembrane region" description="Helical" evidence="1">
    <location>
        <begin position="180"/>
        <end position="209"/>
    </location>
</feature>
<evidence type="ECO:0000256" key="1">
    <source>
        <dbReference type="SAM" id="Phobius"/>
    </source>
</evidence>
<keyword evidence="1" id="KW-0812">Transmembrane</keyword>
<dbReference type="PANTHER" id="PTHR30221">
    <property type="entry name" value="SMALL-CONDUCTANCE MECHANOSENSITIVE CHANNEL"/>
    <property type="match status" value="1"/>
</dbReference>
<sequence length="236" mass="25234">MMTDFFQTALLAPLAQLGQQVLAVLPNVLAMLIIVGVGLLAARALGHLVERLLRVVRLDQLCDRLEINAALLRGGVKADPSYLIGRFVYWGVVAFAVIAGLGALNLQPINQFANSLLAYIPHVLVAGLILVTGYLLSNFIAQGVLIAGVNAGLPPARLFANMSRWGIQLFALAMAAEELGIAASVVVVGFGITFGGIVFATCLAFGLGAKDLAKDYLERTFWNRGRDRAPDDLRHL</sequence>
<dbReference type="EMBL" id="CP047423">
    <property type="protein sequence ID" value="QPD05237.1"/>
    <property type="molecule type" value="Genomic_DNA"/>
</dbReference>
<keyword evidence="1" id="KW-1133">Transmembrane helix</keyword>
<dbReference type="AlphaFoldDB" id="A0A7S8IZK0"/>
<dbReference type="KEGG" id="nkf:Nkreftii_003011"/>
<reference evidence="2 3" key="1">
    <citation type="journal article" date="2020" name="ISME J.">
        <title>Enrichment and physiological characterization of a novel comammox Nitrospira indicates ammonium inhibition of complete nitrification.</title>
        <authorList>
            <person name="Sakoula D."/>
            <person name="Koch H."/>
            <person name="Frank J."/>
            <person name="Jetten M.S.M."/>
            <person name="van Kessel M.A.H.J."/>
            <person name="Lucker S."/>
        </authorList>
    </citation>
    <scope>NUCLEOTIDE SEQUENCE [LARGE SCALE GENOMIC DNA]</scope>
    <source>
        <strain evidence="2">Comreactor17</strain>
    </source>
</reference>
<dbReference type="Gene3D" id="1.10.287.1260">
    <property type="match status" value="1"/>
</dbReference>
<organism evidence="2 3">
    <name type="scientific">Candidatus Nitrospira kreftii</name>
    <dbReference type="NCBI Taxonomy" id="2652173"/>
    <lineage>
        <taxon>Bacteria</taxon>
        <taxon>Pseudomonadati</taxon>
        <taxon>Nitrospirota</taxon>
        <taxon>Nitrospiria</taxon>
        <taxon>Nitrospirales</taxon>
        <taxon>Nitrospiraceae</taxon>
        <taxon>Nitrospira</taxon>
    </lineage>
</organism>
<evidence type="ECO:0000313" key="2">
    <source>
        <dbReference type="EMBL" id="QPD05237.1"/>
    </source>
</evidence>
<evidence type="ECO:0000313" key="3">
    <source>
        <dbReference type="Proteomes" id="UP000593737"/>
    </source>
</evidence>
<dbReference type="PANTHER" id="PTHR30221:SF1">
    <property type="entry name" value="SMALL-CONDUCTANCE MECHANOSENSITIVE CHANNEL"/>
    <property type="match status" value="1"/>
</dbReference>
<dbReference type="Pfam" id="PF05552">
    <property type="entry name" value="MS_channel_1st_1"/>
    <property type="match status" value="2"/>
</dbReference>
<dbReference type="InterPro" id="IPR008910">
    <property type="entry name" value="MSC_TM_helix"/>
</dbReference>
<proteinExistence type="predicted"/>
<gene>
    <name evidence="2" type="ORF">Nkreftii_003011</name>
</gene>
<feature type="transmembrane region" description="Helical" evidence="1">
    <location>
        <begin position="87"/>
        <end position="104"/>
    </location>
</feature>
<accession>A0A7S8IZK0</accession>
<dbReference type="InterPro" id="IPR045275">
    <property type="entry name" value="MscS_archaea/bacteria_type"/>
</dbReference>
<keyword evidence="1" id="KW-0472">Membrane</keyword>
<dbReference type="GO" id="GO:0008381">
    <property type="term" value="F:mechanosensitive monoatomic ion channel activity"/>
    <property type="evidence" value="ECO:0007669"/>
    <property type="project" value="InterPro"/>
</dbReference>
<protein>
    <recommendedName>
        <fullName evidence="4">Small-conductance mechanosensitive ion channel</fullName>
    </recommendedName>
</protein>
<feature type="transmembrane region" description="Helical" evidence="1">
    <location>
        <begin position="116"/>
        <end position="136"/>
    </location>
</feature>
<evidence type="ECO:0008006" key="4">
    <source>
        <dbReference type="Google" id="ProtNLM"/>
    </source>
</evidence>
<dbReference type="Proteomes" id="UP000593737">
    <property type="component" value="Chromosome"/>
</dbReference>
<feature type="transmembrane region" description="Helical" evidence="1">
    <location>
        <begin position="27"/>
        <end position="45"/>
    </location>
</feature>
<name>A0A7S8IZK0_9BACT</name>